<dbReference type="AlphaFoldDB" id="A0A3B3W1G0"/>
<organism evidence="2 3">
    <name type="scientific">Poecilia latipinna</name>
    <name type="common">sailfin molly</name>
    <dbReference type="NCBI Taxonomy" id="48699"/>
    <lineage>
        <taxon>Eukaryota</taxon>
        <taxon>Metazoa</taxon>
        <taxon>Chordata</taxon>
        <taxon>Craniata</taxon>
        <taxon>Vertebrata</taxon>
        <taxon>Euteleostomi</taxon>
        <taxon>Actinopterygii</taxon>
        <taxon>Neopterygii</taxon>
        <taxon>Teleostei</taxon>
        <taxon>Neoteleostei</taxon>
        <taxon>Acanthomorphata</taxon>
        <taxon>Ovalentaria</taxon>
        <taxon>Atherinomorphae</taxon>
        <taxon>Cyprinodontiformes</taxon>
        <taxon>Poeciliidae</taxon>
        <taxon>Poeciliinae</taxon>
        <taxon>Poecilia</taxon>
    </lineage>
</organism>
<dbReference type="Proteomes" id="UP000261500">
    <property type="component" value="Unplaced"/>
</dbReference>
<protein>
    <submittedName>
        <fullName evidence="2">Uncharacterized LOC106959344</fullName>
    </submittedName>
</protein>
<name>A0A3B3W1G0_9TELE</name>
<keyword evidence="3" id="KW-1185">Reference proteome</keyword>
<dbReference type="STRING" id="48699.ENSPLAP00000030744"/>
<dbReference type="PANTHER" id="PTHR34153">
    <property type="entry name" value="SI:CH211-262H13.3-RELATED-RELATED"/>
    <property type="match status" value="1"/>
</dbReference>
<feature type="region of interest" description="Disordered" evidence="1">
    <location>
        <begin position="216"/>
        <end position="237"/>
    </location>
</feature>
<sequence length="237" mass="26619">MYHIVVFEDTNEVEVTAATWAEDGSCMRPSAAAGWTPDGVRAIFTSSKNCHVSVVSTDTSTHFSLMASFYFTALLKNILINQEFMMNQIKIIHKEIKGLYTTSSDELLLKLFPLNNRQSVEDMEAELHENPELQDTALALRGGGSLSECVGRIMTALLTHSLSKQINWRGVNGKMGFQHLQIKKLVTVAVRRNQLTSMETDRDIDLAITKWLQNASDRNGGRQERRKRSVQQRGGDC</sequence>
<reference evidence="2" key="2">
    <citation type="submission" date="2025-09" db="UniProtKB">
        <authorList>
            <consortium name="Ensembl"/>
        </authorList>
    </citation>
    <scope>IDENTIFICATION</scope>
</reference>
<evidence type="ECO:0000313" key="3">
    <source>
        <dbReference type="Proteomes" id="UP000261500"/>
    </source>
</evidence>
<dbReference type="GeneTree" id="ENSGT01060000248712"/>
<dbReference type="PANTHER" id="PTHR34153:SF2">
    <property type="entry name" value="SI:CH211-262H13.3-RELATED"/>
    <property type="match status" value="1"/>
</dbReference>
<accession>A0A3B3W1G0</accession>
<evidence type="ECO:0000313" key="2">
    <source>
        <dbReference type="Ensembl" id="ENSPLAP00000030744.1"/>
    </source>
</evidence>
<evidence type="ECO:0000256" key="1">
    <source>
        <dbReference type="SAM" id="MobiDB-lite"/>
    </source>
</evidence>
<proteinExistence type="predicted"/>
<dbReference type="Ensembl" id="ENSPLAT00000031531.1">
    <property type="protein sequence ID" value="ENSPLAP00000030744.1"/>
    <property type="gene ID" value="ENSPLAG00000022105.1"/>
</dbReference>
<reference evidence="2" key="1">
    <citation type="submission" date="2025-08" db="UniProtKB">
        <authorList>
            <consortium name="Ensembl"/>
        </authorList>
    </citation>
    <scope>IDENTIFICATION</scope>
</reference>